<protein>
    <submittedName>
        <fullName evidence="2">Uncharacterized protein</fullName>
    </submittedName>
</protein>
<sequence length="64" mass="7524">MKEPREELQADAAERRNAPDFDALTPPEDVVRGGTRDVYDRVDWSPREMLPDLFERDERVHRDG</sequence>
<comment type="caution">
    <text evidence="2">The sequence shown here is derived from an EMBL/GenBank/DDBJ whole genome shotgun (WGS) entry which is preliminary data.</text>
</comment>
<feature type="region of interest" description="Disordered" evidence="1">
    <location>
        <begin position="1"/>
        <end position="32"/>
    </location>
</feature>
<feature type="compositionally biased region" description="Basic and acidic residues" evidence="1">
    <location>
        <begin position="1"/>
        <end position="19"/>
    </location>
</feature>
<dbReference type="EMBL" id="BAAABL010000008">
    <property type="protein sequence ID" value="GAA0290502.1"/>
    <property type="molecule type" value="Genomic_DNA"/>
</dbReference>
<organism evidence="2 3">
    <name type="scientific">Halarchaeum salinum</name>
    <dbReference type="NCBI Taxonomy" id="489912"/>
    <lineage>
        <taxon>Archaea</taxon>
        <taxon>Methanobacteriati</taxon>
        <taxon>Methanobacteriota</taxon>
        <taxon>Stenosarchaea group</taxon>
        <taxon>Halobacteria</taxon>
        <taxon>Halobacteriales</taxon>
        <taxon>Halobacteriaceae</taxon>
    </lineage>
</organism>
<proteinExistence type="predicted"/>
<accession>A0AAV3S474</accession>
<name>A0AAV3S474_9EURY</name>
<evidence type="ECO:0000256" key="1">
    <source>
        <dbReference type="SAM" id="MobiDB-lite"/>
    </source>
</evidence>
<dbReference type="RefSeq" id="WP_211313408.1">
    <property type="nucleotide sequence ID" value="NZ_BAAABL010000008.1"/>
</dbReference>
<keyword evidence="3" id="KW-1185">Reference proteome</keyword>
<evidence type="ECO:0000313" key="2">
    <source>
        <dbReference type="EMBL" id="GAA0290502.1"/>
    </source>
</evidence>
<evidence type="ECO:0000313" key="3">
    <source>
        <dbReference type="Proteomes" id="UP001500837"/>
    </source>
</evidence>
<reference evidence="2 3" key="1">
    <citation type="journal article" date="2019" name="Int. J. Syst. Evol. Microbiol.">
        <title>The Global Catalogue of Microorganisms (GCM) 10K type strain sequencing project: providing services to taxonomists for standard genome sequencing and annotation.</title>
        <authorList>
            <consortium name="The Broad Institute Genomics Platform"/>
            <consortium name="The Broad Institute Genome Sequencing Center for Infectious Disease"/>
            <person name="Wu L."/>
            <person name="Ma J."/>
        </authorList>
    </citation>
    <scope>NUCLEOTIDE SEQUENCE [LARGE SCALE GENOMIC DNA]</scope>
    <source>
        <strain evidence="2 3">JCM 16330</strain>
    </source>
</reference>
<gene>
    <name evidence="2" type="ORF">GCM10009066_01290</name>
</gene>
<dbReference type="AlphaFoldDB" id="A0AAV3S474"/>
<dbReference type="Proteomes" id="UP001500837">
    <property type="component" value="Unassembled WGS sequence"/>
</dbReference>